<keyword evidence="1" id="KW-0812">Transmembrane</keyword>
<proteinExistence type="predicted"/>
<reference evidence="2 3" key="1">
    <citation type="submission" date="2016-03" db="EMBL/GenBank/DDBJ databases">
        <title>Acinetobacter genomospecies 28 strain ANC 4149.</title>
        <authorList>
            <person name="Radolfova-Krizova L."/>
            <person name="Nemec A."/>
        </authorList>
    </citation>
    <scope>NUCLEOTIDE SEQUENCE [LARGE SCALE GENOMIC DNA]</scope>
    <source>
        <strain evidence="2 3">ANC 4149</strain>
    </source>
</reference>
<evidence type="ECO:0000313" key="3">
    <source>
        <dbReference type="Proteomes" id="UP000076276"/>
    </source>
</evidence>
<evidence type="ECO:0000313" key="2">
    <source>
        <dbReference type="EMBL" id="KYQ72983.1"/>
    </source>
</evidence>
<feature type="transmembrane region" description="Helical" evidence="1">
    <location>
        <begin position="24"/>
        <end position="41"/>
    </location>
</feature>
<feature type="transmembrane region" description="Helical" evidence="1">
    <location>
        <begin position="48"/>
        <end position="64"/>
    </location>
</feature>
<name>A0A151Y4M4_9GAMM</name>
<organism evidence="2 3">
    <name type="scientific">Acinetobacter pragensis</name>
    <dbReference type="NCBI Taxonomy" id="1806892"/>
    <lineage>
        <taxon>Bacteria</taxon>
        <taxon>Pseudomonadati</taxon>
        <taxon>Pseudomonadota</taxon>
        <taxon>Gammaproteobacteria</taxon>
        <taxon>Moraxellales</taxon>
        <taxon>Moraxellaceae</taxon>
        <taxon>Acinetobacter</taxon>
    </lineage>
</organism>
<keyword evidence="1" id="KW-0472">Membrane</keyword>
<accession>A0A151Y4M4</accession>
<feature type="transmembrane region" description="Helical" evidence="1">
    <location>
        <begin position="84"/>
        <end position="102"/>
    </location>
</feature>
<gene>
    <name evidence="2" type="ORF">AZH43_01405</name>
</gene>
<comment type="caution">
    <text evidence="2">The sequence shown here is derived from an EMBL/GenBank/DDBJ whole genome shotgun (WGS) entry which is preliminary data.</text>
</comment>
<dbReference type="AlphaFoldDB" id="A0A151Y4M4"/>
<keyword evidence="3" id="KW-1185">Reference proteome</keyword>
<protein>
    <recommendedName>
        <fullName evidence="4">VanZ-like domain-containing protein</fullName>
    </recommendedName>
</protein>
<keyword evidence="1" id="KW-1133">Transmembrane helix</keyword>
<evidence type="ECO:0008006" key="4">
    <source>
        <dbReference type="Google" id="ProtNLM"/>
    </source>
</evidence>
<dbReference type="RefSeq" id="WP_067666819.1">
    <property type="nucleotide sequence ID" value="NZ_CBCSIK010000005.1"/>
</dbReference>
<dbReference type="OrthoDB" id="6660115at2"/>
<dbReference type="Proteomes" id="UP000076276">
    <property type="component" value="Unassembled WGS sequence"/>
</dbReference>
<evidence type="ECO:0000256" key="1">
    <source>
        <dbReference type="SAM" id="Phobius"/>
    </source>
</evidence>
<dbReference type="EMBL" id="LUAW01000012">
    <property type="protein sequence ID" value="KYQ72983.1"/>
    <property type="molecule type" value="Genomic_DNA"/>
</dbReference>
<sequence length="105" mass="12153">MNTSILYEWRSAVLQSAHLSHDAWLIYTGLLVYLLAALIHQRQLKSNYAIWSVVIVALAVELFGARHDIFDKGYWRIGASLRDIVNMVLLPLILWLSVKYRVWKG</sequence>